<dbReference type="Ensembl" id="ENSSSCT00025072410.1">
    <property type="protein sequence ID" value="ENSSSCP00025031355.1"/>
    <property type="gene ID" value="ENSSSCG00025052475.1"/>
</dbReference>
<dbReference type="Pfam" id="PF00550">
    <property type="entry name" value="PP-binding"/>
    <property type="match status" value="1"/>
</dbReference>
<dbReference type="Gene3D" id="3.10.25.10">
    <property type="entry name" value="Formyl transferase, C-terminal domain"/>
    <property type="match status" value="1"/>
</dbReference>
<dbReference type="GO" id="GO:0016155">
    <property type="term" value="F:formyltetrahydrofolate dehydrogenase activity"/>
    <property type="evidence" value="ECO:0007669"/>
    <property type="project" value="UniProtKB-UniRule"/>
</dbReference>
<protein>
    <recommendedName>
        <fullName evidence="9">10-formyltetrahydrofolate dehydrogenase</fullName>
        <ecNumber evidence="9">1.5.1.6</ecNumber>
    </recommendedName>
</protein>
<gene>
    <name evidence="17" type="primary">ALDH1L2</name>
</gene>
<comment type="similarity">
    <text evidence="1 9">In the C-terminal section; belongs to the aldehyde dehydrogenase family. ALDH1L subfamily.</text>
</comment>
<dbReference type="InterPro" id="IPR016163">
    <property type="entry name" value="Ald_DH_C"/>
</dbReference>
<feature type="binding site" evidence="12">
    <location>
        <position position="778"/>
    </location>
    <ligand>
        <name>NADP(+)</name>
        <dbReference type="ChEBI" id="CHEBI:58349"/>
    </ligand>
</feature>
<dbReference type="InterPro" id="IPR001555">
    <property type="entry name" value="GART_AS"/>
</dbReference>
<dbReference type="Gene3D" id="3.40.309.10">
    <property type="entry name" value="Aldehyde Dehydrogenase, Chain A, domain 2"/>
    <property type="match status" value="1"/>
</dbReference>
<dbReference type="Ensembl" id="ENSSSCT00060058598.1">
    <property type="protein sequence ID" value="ENSSSCP00060025092.1"/>
    <property type="gene ID" value="ENSSSCG00060043200.1"/>
</dbReference>
<dbReference type="CDD" id="cd08703">
    <property type="entry name" value="FDH_Hydrolase_C"/>
    <property type="match status" value="1"/>
</dbReference>
<feature type="domain" description="Carrier" evidence="16">
    <location>
        <begin position="339"/>
        <end position="416"/>
    </location>
</feature>
<comment type="similarity">
    <text evidence="2 9">In the N-terminal section; belongs to the GART family.</text>
</comment>
<accession>A0A4X1T9B0</accession>
<dbReference type="PROSITE" id="PS50075">
    <property type="entry name" value="CARRIER"/>
    <property type="match status" value="1"/>
</dbReference>
<organism evidence="17 18">
    <name type="scientific">Sus scrofa</name>
    <name type="common">Pig</name>
    <dbReference type="NCBI Taxonomy" id="9823"/>
    <lineage>
        <taxon>Eukaryota</taxon>
        <taxon>Metazoa</taxon>
        <taxon>Chordata</taxon>
        <taxon>Craniata</taxon>
        <taxon>Vertebrata</taxon>
        <taxon>Euteleostomi</taxon>
        <taxon>Mammalia</taxon>
        <taxon>Eutheria</taxon>
        <taxon>Laurasiatheria</taxon>
        <taxon>Artiodactyla</taxon>
        <taxon>Suina</taxon>
        <taxon>Suidae</taxon>
        <taxon>Sus</taxon>
    </lineage>
</organism>
<feature type="binding site" evidence="11">
    <location>
        <begin position="110"/>
        <end position="112"/>
    </location>
    <ligand>
        <name>(6R)-10-formyltetrahydrofolate</name>
        <dbReference type="ChEBI" id="CHEBI:195366"/>
    </ligand>
</feature>
<evidence type="ECO:0000256" key="10">
    <source>
        <dbReference type="PIRSR" id="PIRSR036489-1"/>
    </source>
</evidence>
<feature type="binding site" evidence="11">
    <location>
        <position position="164"/>
    </location>
    <ligand>
        <name>(6R)-10-formyltetrahydrofolate</name>
        <dbReference type="ChEBI" id="CHEBI:195366"/>
    </ligand>
</feature>
<dbReference type="Pfam" id="PF00551">
    <property type="entry name" value="Formyl_trans_N"/>
    <property type="match status" value="1"/>
</dbReference>
<dbReference type="InterPro" id="IPR029510">
    <property type="entry name" value="Ald_DH_CS_GLU"/>
</dbReference>
<reference evidence="17 18" key="1">
    <citation type="submission" date="2017-08" db="EMBL/GenBank/DDBJ databases">
        <title>USMARCv1.0.</title>
        <authorList>
            <person name="Hannum G.I."/>
            <person name="Koren S."/>
            <person name="Schroeder S.G."/>
            <person name="Chin S.C."/>
            <person name="Nonneman D.J."/>
            <person name="Becker S.A."/>
            <person name="Rosen B.D."/>
            <person name="Bickhart D.M."/>
            <person name="Putnam N.H."/>
            <person name="Green R.E."/>
            <person name="Tuggle C.K."/>
            <person name="Liu H."/>
            <person name="Rohrer G.A."/>
            <person name="Warr A."/>
            <person name="Hall R."/>
            <person name="Kim K."/>
            <person name="Hume D.A."/>
            <person name="Talbot R."/>
            <person name="Chow W."/>
            <person name="Howe K."/>
            <person name="Schwartz A.S."/>
            <person name="Watson M."/>
            <person name="Archibald A.L."/>
            <person name="Phillippy A.M."/>
            <person name="Smith T.P.L."/>
        </authorList>
    </citation>
    <scope>NUCLEOTIDE SEQUENCE [LARGE SCALE GENOMIC DNA]</scope>
</reference>
<comment type="similarity">
    <text evidence="15">Belongs to the aldehyde dehydrogenase family.</text>
</comment>
<dbReference type="PROSITE" id="PS00012">
    <property type="entry name" value="PHOSPHOPANTETHEINE"/>
    <property type="match status" value="1"/>
</dbReference>
<dbReference type="Ensembl" id="ENSSSCT00040095309.1">
    <property type="protein sequence ID" value="ENSSSCP00040042215.1"/>
    <property type="gene ID" value="ENSSSCG00040068983.1"/>
</dbReference>
<dbReference type="FunFam" id="3.10.25.10:FF:000002">
    <property type="entry name" value="10-formyltetrahydrofolate dehydrogenase"/>
    <property type="match status" value="1"/>
</dbReference>
<dbReference type="CTD" id="160428"/>
<dbReference type="PROSITE" id="PS00687">
    <property type="entry name" value="ALDEHYDE_DEHYDR_GLU"/>
    <property type="match status" value="1"/>
</dbReference>
<dbReference type="InterPro" id="IPR016160">
    <property type="entry name" value="Ald_DH_CS_CYS"/>
</dbReference>
<feature type="site" description="Essential for catalytic activity" evidence="13">
    <location>
        <position position="164"/>
    </location>
</feature>
<dbReference type="FunFam" id="3.40.309.10:FF:000008">
    <property type="entry name" value="Cytosolic 10-formyltetrahydrofolate dehydrogenase"/>
    <property type="match status" value="1"/>
</dbReference>
<feature type="binding site" evidence="12">
    <location>
        <begin position="592"/>
        <end position="594"/>
    </location>
    <ligand>
        <name>NADP(+)</name>
        <dbReference type="ChEBI" id="CHEBI:58349"/>
    </ligand>
</feature>
<dbReference type="Pfam" id="PF02911">
    <property type="entry name" value="Formyl_trans_C"/>
    <property type="match status" value="1"/>
</dbReference>
<dbReference type="AlphaFoldDB" id="A0A4X1T9B0"/>
<evidence type="ECO:0000256" key="5">
    <source>
        <dbReference type="ARBA" id="ARBA00022563"/>
    </source>
</evidence>
<dbReference type="CDD" id="cd07140">
    <property type="entry name" value="ALDH_F1L_FTFDH"/>
    <property type="match status" value="1"/>
</dbReference>
<dbReference type="InterPro" id="IPR036477">
    <property type="entry name" value="Formyl_transf_N_sf"/>
</dbReference>
<proteinExistence type="inferred from homology"/>
<evidence type="ECO:0000259" key="16">
    <source>
        <dbReference type="PROSITE" id="PS50075"/>
    </source>
</evidence>
<dbReference type="PROSITE" id="PS00070">
    <property type="entry name" value="ALDEHYDE_DEHYDR_CYS"/>
    <property type="match status" value="1"/>
</dbReference>
<dbReference type="FunFam" id="1.10.1200.10:FF:000002">
    <property type="entry name" value="10-formyltetrahydrofolate dehydrogenase"/>
    <property type="match status" value="1"/>
</dbReference>
<comment type="catalytic activity">
    <reaction evidence="8">
        <text>(6R)-10-formyltetrahydrofolate + NADP(+) + H2O = (6S)-5,6,7,8-tetrahydrofolate + CO2 + NADPH + H(+)</text>
        <dbReference type="Rhea" id="RHEA:10180"/>
        <dbReference type="ChEBI" id="CHEBI:15377"/>
        <dbReference type="ChEBI" id="CHEBI:15378"/>
        <dbReference type="ChEBI" id="CHEBI:16526"/>
        <dbReference type="ChEBI" id="CHEBI:57453"/>
        <dbReference type="ChEBI" id="CHEBI:57783"/>
        <dbReference type="ChEBI" id="CHEBI:58349"/>
        <dbReference type="ChEBI" id="CHEBI:195366"/>
        <dbReference type="EC" id="1.5.1.6"/>
    </reaction>
    <physiologicalReaction direction="left-to-right" evidence="8">
        <dbReference type="Rhea" id="RHEA:10181"/>
    </physiologicalReaction>
</comment>
<keyword evidence="3" id="KW-0596">Phosphopantetheine</keyword>
<feature type="active site" description="Proton donor" evidence="10">
    <location>
        <position position="128"/>
    </location>
</feature>
<evidence type="ECO:0000256" key="15">
    <source>
        <dbReference type="RuleBase" id="RU003345"/>
    </source>
</evidence>
<dbReference type="FunFam" id="3.40.50.170:FF:000002">
    <property type="entry name" value="10-formyltetrahydrofolate dehydrogenase"/>
    <property type="match status" value="1"/>
</dbReference>
<dbReference type="InterPro" id="IPR009081">
    <property type="entry name" value="PP-bd_ACP"/>
</dbReference>
<dbReference type="InterPro" id="IPR016162">
    <property type="entry name" value="Ald_DH_N"/>
</dbReference>
<dbReference type="EC" id="1.5.1.6" evidence="9"/>
<evidence type="ECO:0000256" key="13">
    <source>
        <dbReference type="PIRSR" id="PIRSR036489-4"/>
    </source>
</evidence>
<dbReference type="FunFam" id="3.40.605.10:FF:000009">
    <property type="entry name" value="Cytosolic 10-formyltetrahydrofolate dehydrogenase"/>
    <property type="match status" value="1"/>
</dbReference>
<dbReference type="Pfam" id="PF00171">
    <property type="entry name" value="Aldedh"/>
    <property type="match status" value="1"/>
</dbReference>
<evidence type="ECO:0000256" key="12">
    <source>
        <dbReference type="PIRSR" id="PIRSR036489-3"/>
    </source>
</evidence>
<dbReference type="InterPro" id="IPR015590">
    <property type="entry name" value="Aldehyde_DH_dom"/>
</dbReference>
<keyword evidence="4" id="KW-0597">Phosphoprotein</keyword>
<evidence type="ECO:0000256" key="8">
    <source>
        <dbReference type="ARBA" id="ARBA00048239"/>
    </source>
</evidence>
<dbReference type="InterPro" id="IPR011034">
    <property type="entry name" value="Formyl_transferase-like_C_sf"/>
</dbReference>
<dbReference type="SUPFAM" id="SSF53328">
    <property type="entry name" value="Formyltransferase"/>
    <property type="match status" value="1"/>
</dbReference>
<dbReference type="CDD" id="cd08647">
    <property type="entry name" value="FMT_core_FDH_N"/>
    <property type="match status" value="1"/>
</dbReference>
<feature type="binding site" evidence="12">
    <location>
        <begin position="671"/>
        <end position="672"/>
    </location>
    <ligand>
        <name>NADP(+)</name>
        <dbReference type="ChEBI" id="CHEBI:58349"/>
    </ligand>
</feature>
<dbReference type="OrthoDB" id="310895at2759"/>
<dbReference type="InterPro" id="IPR011407">
    <property type="entry name" value="10_FTHF_DH"/>
</dbReference>
<dbReference type="Proteomes" id="UP000314985">
    <property type="component" value="Chromosome 5"/>
</dbReference>
<reference evidence="17" key="2">
    <citation type="submission" date="2025-05" db="UniProtKB">
        <authorList>
            <consortium name="Ensembl"/>
        </authorList>
    </citation>
    <scope>IDENTIFICATION</scope>
</reference>
<evidence type="ECO:0000256" key="3">
    <source>
        <dbReference type="ARBA" id="ARBA00022450"/>
    </source>
</evidence>
<dbReference type="SUPFAM" id="SSF53720">
    <property type="entry name" value="ALDH-like"/>
    <property type="match status" value="1"/>
</dbReference>
<feature type="active site" description="Proton acceptor" evidence="10">
    <location>
        <position position="694"/>
    </location>
</feature>
<dbReference type="Gene3D" id="3.40.605.10">
    <property type="entry name" value="Aldehyde Dehydrogenase, Chain A, domain 1"/>
    <property type="match status" value="1"/>
</dbReference>
<dbReference type="InterPro" id="IPR002376">
    <property type="entry name" value="Formyl_transf_N"/>
</dbReference>
<dbReference type="InterPro" id="IPR016161">
    <property type="entry name" value="Ald_DH/histidinol_DH"/>
</dbReference>
<dbReference type="PANTHER" id="PTHR11699">
    <property type="entry name" value="ALDEHYDE DEHYDROGENASE-RELATED"/>
    <property type="match status" value="1"/>
</dbReference>
<keyword evidence="6 9" id="KW-0521">NADP</keyword>
<dbReference type="GO" id="GO:0006730">
    <property type="term" value="P:one-carbon metabolic process"/>
    <property type="evidence" value="ECO:0007669"/>
    <property type="project" value="UniProtKB-KW"/>
</dbReference>
<dbReference type="InterPro" id="IPR037022">
    <property type="entry name" value="Formyl_trans_C_sf"/>
</dbReference>
<dbReference type="KEGG" id="ssc:100151976"/>
<dbReference type="Proteomes" id="UP000694723">
    <property type="component" value="Unplaced"/>
</dbReference>
<dbReference type="PIRSF" id="PIRSF036489">
    <property type="entry name" value="10-FTHFDH"/>
    <property type="match status" value="1"/>
</dbReference>
<feature type="binding site" evidence="12">
    <location>
        <begin position="651"/>
        <end position="656"/>
    </location>
    <ligand>
        <name>NADP(+)</name>
        <dbReference type="ChEBI" id="CHEBI:58349"/>
    </ligand>
</feature>
<evidence type="ECO:0000256" key="4">
    <source>
        <dbReference type="ARBA" id="ARBA00022553"/>
    </source>
</evidence>
<dbReference type="Proteomes" id="UP000694727">
    <property type="component" value="Unplaced"/>
</dbReference>
<dbReference type="Ensembl" id="ENSSSCT00070014366.1">
    <property type="protein sequence ID" value="ENSSSCP00070011856.1"/>
    <property type="gene ID" value="ENSSSCG00070007430.1"/>
</dbReference>
<evidence type="ECO:0000256" key="7">
    <source>
        <dbReference type="ARBA" id="ARBA00023002"/>
    </source>
</evidence>
<dbReference type="SUPFAM" id="SSF50486">
    <property type="entry name" value="FMT C-terminal domain-like"/>
    <property type="match status" value="1"/>
</dbReference>
<feature type="binding site" evidence="12">
    <location>
        <begin position="618"/>
        <end position="621"/>
    </location>
    <ligand>
        <name>NADP(+)</name>
        <dbReference type="ChEBI" id="CHEBI:58349"/>
    </ligand>
</feature>
<keyword evidence="7 9" id="KW-0560">Oxidoreductase</keyword>
<dbReference type="Gene3D" id="3.40.50.170">
    <property type="entry name" value="Formyl transferase, N-terminal domain"/>
    <property type="match status" value="1"/>
</dbReference>
<dbReference type="Gene3D" id="1.10.1200.10">
    <property type="entry name" value="ACP-like"/>
    <property type="match status" value="1"/>
</dbReference>
<dbReference type="Proteomes" id="UP000694722">
    <property type="component" value="Unplaced"/>
</dbReference>
<evidence type="ECO:0000313" key="18">
    <source>
        <dbReference type="Proteomes" id="UP000314985"/>
    </source>
</evidence>
<evidence type="ECO:0000256" key="2">
    <source>
        <dbReference type="ARBA" id="ARBA00010978"/>
    </source>
</evidence>
<dbReference type="InterPro" id="IPR005793">
    <property type="entry name" value="Formyl_trans_C"/>
</dbReference>
<dbReference type="FunFam" id="3.40.605.10:FF:000026">
    <property type="entry name" value="Aldehyde dehydrogenase, putative"/>
    <property type="match status" value="1"/>
</dbReference>
<sequence length="923" mass="101923">MLWRSSQTLRRFSTGRVYFQNKLKLALIGQSLFGQEVYSHLCREGHQVVGVFTVPDKDGKADPLALAAEKNGTPVFKFPRWRAKGKTIKEVAEAYRSVGAELNVLPFCTQFIPMDIIESPKHGSIIYHPSILPRHRGASAINWTLIMGDKKAGFSVFWADDGLDTGPILLQRSCDVQPNDTVDALYNRFLFPEGIKAMVEAVQLVADGKAPRIPQSEEGATYEGIQKKENAEISWDQSAEDLHNWIRGHDKVPGAWTEINGQVVTFYGSSLLNSSVPPGEPLEIKGAKKPGLVTKNGLVLFGNDGKALMVRNLQFEDGKMIPASQYFAAGETSVVELTAEEVKVAETIKVIWAGILSNIPVIEDSTDFFKSGASSMDVARLVEEIRQKCGGLQLQNEDVYMATKFEDFIQKVVRKLRGDDQEEELVVDYVSKEVNEMTVKMPYQCFINGQFTDADDGKTYDTINPTDGSIICKVSYASLVDVDKAVAAAKDAFENGEWGRMNARERGRLMYRLADLLEENQEELATIEALDSGAVYTLALKTHIGMSVQTFRYFAGWCDKIQGSTIPINQARPNRNLTFTKKEPIGVCAIIIPWNYPLMMLAWKSAACLAAGNTLVLKPAQVTPLTALKFAELSVKAGFPKGVINIIPGSGGIAGQRLSEHPDIRKLGFTGSTPIGKQIMKSCAVSNLKKVSLELGGKSPLLIFNDCELDKAVRMGMGAVFFNKGENCIAAGRLFVEESIHDEFVTRVVEEIKKMKIGDPLDRSTDHGPQNHKAHLEKLLQYCEAGVKEGATLVYGGRQVQRPGFFMEPTVFTDVEDHMYLAKEESFGPIMVISKFRNGDIDGVLERANNTEYGLASGVFTRDINKAMYVSEKLEAGTVFINTYNKTDVAAPFGGFKQSGFGKDLGEEALNEYLRTKTVTLEY</sequence>
<evidence type="ECO:0000256" key="14">
    <source>
        <dbReference type="PROSITE-ProRule" id="PRU10007"/>
    </source>
</evidence>
<dbReference type="InterPro" id="IPR006162">
    <property type="entry name" value="Ppantetheine_attach_site"/>
</dbReference>
<dbReference type="GeneID" id="100151976"/>
<feature type="active site" description="Proton donor" evidence="10">
    <location>
        <position position="728"/>
    </location>
</feature>
<dbReference type="GO" id="GO:0005737">
    <property type="term" value="C:cytoplasm"/>
    <property type="evidence" value="ECO:0007669"/>
    <property type="project" value="InterPro"/>
</dbReference>
<evidence type="ECO:0000256" key="9">
    <source>
        <dbReference type="PIRNR" id="PIRNR036489"/>
    </source>
</evidence>
<evidence type="ECO:0000256" key="1">
    <source>
        <dbReference type="ARBA" id="ARBA00007995"/>
    </source>
</evidence>
<feature type="active site" evidence="14">
    <location>
        <position position="694"/>
    </location>
</feature>
<feature type="binding site" evidence="12">
    <location>
        <begin position="825"/>
        <end position="827"/>
    </location>
    <ligand>
        <name>NADP(+)</name>
        <dbReference type="ChEBI" id="CHEBI:58349"/>
    </ligand>
</feature>
<evidence type="ECO:0000256" key="6">
    <source>
        <dbReference type="ARBA" id="ARBA00022857"/>
    </source>
</evidence>
<evidence type="ECO:0000256" key="11">
    <source>
        <dbReference type="PIRSR" id="PIRSR036489-2"/>
    </source>
</evidence>
<name>A0A4X1T9B0_PIG</name>
<dbReference type="GO" id="GO:0016620">
    <property type="term" value="F:oxidoreductase activity, acting on the aldehyde or oxo group of donors, NAD or NADP as acceptor"/>
    <property type="evidence" value="ECO:0007669"/>
    <property type="project" value="InterPro"/>
</dbReference>
<dbReference type="GO" id="GO:0009258">
    <property type="term" value="P:10-formyltetrahydrofolate catabolic process"/>
    <property type="evidence" value="ECO:0007669"/>
    <property type="project" value="UniProtKB-UniRule"/>
</dbReference>
<evidence type="ECO:0000313" key="17">
    <source>
        <dbReference type="Ensembl" id="ENSSSCP00070011856.1"/>
    </source>
</evidence>
<dbReference type="InterPro" id="IPR036736">
    <property type="entry name" value="ACP-like_sf"/>
</dbReference>
<dbReference type="PROSITE" id="PS00373">
    <property type="entry name" value="GART"/>
    <property type="match status" value="1"/>
</dbReference>
<keyword evidence="5 9" id="KW-0554">One-carbon metabolism</keyword>